<dbReference type="InterPro" id="IPR018485">
    <property type="entry name" value="FGGY_C"/>
</dbReference>
<evidence type="ECO:0000256" key="6">
    <source>
        <dbReference type="ARBA" id="ARBA00022777"/>
    </source>
</evidence>
<evidence type="ECO:0000256" key="2">
    <source>
        <dbReference type="ARBA" id="ARBA00009156"/>
    </source>
</evidence>
<dbReference type="NCBIfam" id="NF000756">
    <property type="entry name" value="PRK00047.1"/>
    <property type="match status" value="1"/>
</dbReference>
<evidence type="ECO:0000313" key="15">
    <source>
        <dbReference type="Proteomes" id="UP000291189"/>
    </source>
</evidence>
<evidence type="ECO:0000256" key="3">
    <source>
        <dbReference type="ARBA" id="ARBA00012099"/>
    </source>
</evidence>
<evidence type="ECO:0000256" key="10">
    <source>
        <dbReference type="ARBA" id="ARBA00052101"/>
    </source>
</evidence>
<comment type="catalytic activity">
    <reaction evidence="10">
        <text>glycerol + ATP = sn-glycerol 3-phosphate + ADP + H(+)</text>
        <dbReference type="Rhea" id="RHEA:21644"/>
        <dbReference type="ChEBI" id="CHEBI:15378"/>
        <dbReference type="ChEBI" id="CHEBI:17754"/>
        <dbReference type="ChEBI" id="CHEBI:30616"/>
        <dbReference type="ChEBI" id="CHEBI:57597"/>
        <dbReference type="ChEBI" id="CHEBI:456216"/>
        <dbReference type="EC" id="2.7.1.30"/>
    </reaction>
</comment>
<evidence type="ECO:0000256" key="9">
    <source>
        <dbReference type="ARBA" id="ARBA00043149"/>
    </source>
</evidence>
<dbReference type="GO" id="GO:0006071">
    <property type="term" value="P:glycerol metabolic process"/>
    <property type="evidence" value="ECO:0007669"/>
    <property type="project" value="UniProtKB-KW"/>
</dbReference>
<dbReference type="AlphaFoldDB" id="A0A4Q5IXF3"/>
<dbReference type="EMBL" id="SDPU01000035">
    <property type="protein sequence ID" value="RYU09641.1"/>
    <property type="molecule type" value="Genomic_DNA"/>
</dbReference>
<evidence type="ECO:0000256" key="11">
    <source>
        <dbReference type="RuleBase" id="RU003733"/>
    </source>
</evidence>
<dbReference type="EC" id="2.7.1.30" evidence="3"/>
<gene>
    <name evidence="14" type="primary">glpK</name>
    <name evidence="14" type="ORF">ETU37_21670</name>
</gene>
<dbReference type="PIRSF" id="PIRSF000538">
    <property type="entry name" value="GlpK"/>
    <property type="match status" value="1"/>
</dbReference>
<evidence type="ECO:0000256" key="7">
    <source>
        <dbReference type="ARBA" id="ARBA00022798"/>
    </source>
</evidence>
<dbReference type="Gene3D" id="3.30.420.40">
    <property type="match status" value="2"/>
</dbReference>
<keyword evidence="5" id="KW-0547">Nucleotide-binding</keyword>
<feature type="domain" description="Carbohydrate kinase FGGY N-terminal" evidence="12">
    <location>
        <begin position="3"/>
        <end position="253"/>
    </location>
</feature>
<dbReference type="InterPro" id="IPR005999">
    <property type="entry name" value="Glycerol_kin"/>
</dbReference>
<dbReference type="InterPro" id="IPR000577">
    <property type="entry name" value="Carb_kinase_FGGY"/>
</dbReference>
<dbReference type="SUPFAM" id="SSF53067">
    <property type="entry name" value="Actin-like ATPase domain"/>
    <property type="match status" value="2"/>
</dbReference>
<dbReference type="PROSITE" id="PS00445">
    <property type="entry name" value="FGGY_KINASES_2"/>
    <property type="match status" value="1"/>
</dbReference>
<keyword evidence="15" id="KW-1185">Reference proteome</keyword>
<evidence type="ECO:0000256" key="1">
    <source>
        <dbReference type="ARBA" id="ARBA00005190"/>
    </source>
</evidence>
<proteinExistence type="inferred from homology"/>
<dbReference type="CDD" id="cd07786">
    <property type="entry name" value="FGGY_EcGK_like"/>
    <property type="match status" value="1"/>
</dbReference>
<dbReference type="InterPro" id="IPR018484">
    <property type="entry name" value="FGGY_N"/>
</dbReference>
<dbReference type="GO" id="GO:0005524">
    <property type="term" value="F:ATP binding"/>
    <property type="evidence" value="ECO:0007669"/>
    <property type="project" value="UniProtKB-KW"/>
</dbReference>
<evidence type="ECO:0000256" key="5">
    <source>
        <dbReference type="ARBA" id="ARBA00022741"/>
    </source>
</evidence>
<dbReference type="Pfam" id="PF02782">
    <property type="entry name" value="FGGY_C"/>
    <property type="match status" value="1"/>
</dbReference>
<keyword evidence="8" id="KW-0067">ATP-binding</keyword>
<comment type="caution">
    <text evidence="14">The sequence shown here is derived from an EMBL/GenBank/DDBJ whole genome shotgun (WGS) entry which is preliminary data.</text>
</comment>
<dbReference type="InterPro" id="IPR018483">
    <property type="entry name" value="Carb_kinase_FGGY_CS"/>
</dbReference>
<dbReference type="Pfam" id="PF00370">
    <property type="entry name" value="FGGY_N"/>
    <property type="match status" value="1"/>
</dbReference>
<dbReference type="OrthoDB" id="9805576at2"/>
<dbReference type="PANTHER" id="PTHR10196">
    <property type="entry name" value="SUGAR KINASE"/>
    <property type="match status" value="1"/>
</dbReference>
<comment type="pathway">
    <text evidence="1">Polyol metabolism; glycerol degradation via glycerol kinase pathway; sn-glycerol 3-phosphate from glycerol: step 1/1.</text>
</comment>
<dbReference type="PROSITE" id="PS00933">
    <property type="entry name" value="FGGY_KINASES_1"/>
    <property type="match status" value="1"/>
</dbReference>
<evidence type="ECO:0000259" key="12">
    <source>
        <dbReference type="Pfam" id="PF00370"/>
    </source>
</evidence>
<reference evidence="14 15" key="1">
    <citation type="submission" date="2019-01" db="EMBL/GenBank/DDBJ databases">
        <title>Nocardioides guangzhouensis sp. nov., an actinobacterium isolated from soil.</title>
        <authorList>
            <person name="Fu Y."/>
            <person name="Cai Y."/>
            <person name="Lin Z."/>
            <person name="Chen P."/>
        </authorList>
    </citation>
    <scope>NUCLEOTIDE SEQUENCE [LARGE SCALE GENOMIC DNA]</scope>
    <source>
        <strain evidence="14 15">NBRC 105384</strain>
    </source>
</reference>
<accession>A0A4Q5IXF3</accession>
<dbReference type="RefSeq" id="WP_129989406.1">
    <property type="nucleotide sequence ID" value="NZ_SDPU01000035.1"/>
</dbReference>
<keyword evidence="7" id="KW-0319">Glycerol metabolism</keyword>
<organism evidence="14 15">
    <name type="scientific">Nocardioides iriomotensis</name>
    <dbReference type="NCBI Taxonomy" id="715784"/>
    <lineage>
        <taxon>Bacteria</taxon>
        <taxon>Bacillati</taxon>
        <taxon>Actinomycetota</taxon>
        <taxon>Actinomycetes</taxon>
        <taxon>Propionibacteriales</taxon>
        <taxon>Nocardioidaceae</taxon>
        <taxon>Nocardioides</taxon>
    </lineage>
</organism>
<keyword evidence="4 11" id="KW-0808">Transferase</keyword>
<evidence type="ECO:0000256" key="4">
    <source>
        <dbReference type="ARBA" id="ARBA00022679"/>
    </source>
</evidence>
<dbReference type="InterPro" id="IPR043129">
    <property type="entry name" value="ATPase_NBD"/>
</dbReference>
<comment type="similarity">
    <text evidence="2 11">Belongs to the FGGY kinase family.</text>
</comment>
<evidence type="ECO:0000259" key="13">
    <source>
        <dbReference type="Pfam" id="PF02782"/>
    </source>
</evidence>
<protein>
    <recommendedName>
        <fullName evidence="3">glycerol kinase</fullName>
        <ecNumber evidence="3">2.7.1.30</ecNumber>
    </recommendedName>
    <alternativeName>
        <fullName evidence="9">ATP:glycerol 3-phosphotransferase</fullName>
    </alternativeName>
</protein>
<dbReference type="Proteomes" id="UP000291189">
    <property type="component" value="Unassembled WGS sequence"/>
</dbReference>
<evidence type="ECO:0000313" key="14">
    <source>
        <dbReference type="EMBL" id="RYU09641.1"/>
    </source>
</evidence>
<dbReference type="GO" id="GO:0005829">
    <property type="term" value="C:cytosol"/>
    <property type="evidence" value="ECO:0007669"/>
    <property type="project" value="TreeGrafter"/>
</dbReference>
<dbReference type="FunFam" id="3.30.420.40:FF:000007">
    <property type="entry name" value="Glycerol kinase"/>
    <property type="match status" value="1"/>
</dbReference>
<sequence length="499" mass="53806">MSVLAIDAGTTGVTALVVSQEGTIAAKGYQEFAQHFPHPGWVEHSPEEIWQATLEATRACLKAYEQTGGPDLRALGITNQRETVLLWDRETLGSPRRAIVWQDRRTADICTRLREAGHEDRVAELTGLRLDPYFSGTKLVWIAENEPNTWALVDDGRYAIGTVDSYLVARMTRGTWHVTDVSNASRTLLFDLERGEWSDELCDLFGVPRDALPEVVPSWGDGSTMGTTDPRTFLGLELPIAGIAGDQQSALFGQTCFDVGDSKCTYGTGSFILTNTGSEVVRSDAGLLSTAAWKSPDGELTYAVEGAIFVTGAAVQWLRDGLQIVGSAAETEAIASTVPDSQGVVFVPALTGLGAPHWDPHARGLIVGITRGTTRGHVVRATLEAIAFEVRDVVETLPSRAALTSLTVDGGASANDLLCRMQADQLGVPVERPQIVETTALGAAFLAGLGTGVWTSFDDLRETWRLDQRFEPTGSRKDADAAYARWTDAVERSKGWAGL</sequence>
<keyword evidence="6 11" id="KW-0418">Kinase</keyword>
<dbReference type="NCBIfam" id="TIGR01311">
    <property type="entry name" value="glycerol_kin"/>
    <property type="match status" value="1"/>
</dbReference>
<dbReference type="GO" id="GO:0004370">
    <property type="term" value="F:glycerol kinase activity"/>
    <property type="evidence" value="ECO:0007669"/>
    <property type="project" value="UniProtKB-EC"/>
</dbReference>
<dbReference type="PANTHER" id="PTHR10196:SF69">
    <property type="entry name" value="GLYCEROL KINASE"/>
    <property type="match status" value="1"/>
</dbReference>
<evidence type="ECO:0000256" key="8">
    <source>
        <dbReference type="ARBA" id="ARBA00022840"/>
    </source>
</evidence>
<dbReference type="GO" id="GO:0006072">
    <property type="term" value="P:glycerol-3-phosphate metabolic process"/>
    <property type="evidence" value="ECO:0007669"/>
    <property type="project" value="InterPro"/>
</dbReference>
<feature type="domain" description="Carbohydrate kinase FGGY C-terminal" evidence="13">
    <location>
        <begin position="263"/>
        <end position="448"/>
    </location>
</feature>
<name>A0A4Q5IXF3_9ACTN</name>